<dbReference type="AlphaFoldDB" id="A0A7Y9DJX0"/>
<dbReference type="Proteomes" id="UP000521922">
    <property type="component" value="Unassembled WGS sequence"/>
</dbReference>
<dbReference type="EMBL" id="JACCBB010000001">
    <property type="protein sequence ID" value="NYD21947.1"/>
    <property type="molecule type" value="Genomic_DNA"/>
</dbReference>
<comment type="caution">
    <text evidence="2">The sequence shown here is derived from an EMBL/GenBank/DDBJ whole genome shotgun (WGS) entry which is preliminary data.</text>
</comment>
<dbReference type="PANTHER" id="PTHR30136">
    <property type="entry name" value="HELIX-TURN-HELIX TRANSCRIPTIONAL REGULATOR, ICLR FAMILY"/>
    <property type="match status" value="1"/>
</dbReference>
<organism evidence="2 3">
    <name type="scientific">Kineococcus aurantiacus</name>
    <dbReference type="NCBI Taxonomy" id="37633"/>
    <lineage>
        <taxon>Bacteria</taxon>
        <taxon>Bacillati</taxon>
        <taxon>Actinomycetota</taxon>
        <taxon>Actinomycetes</taxon>
        <taxon>Kineosporiales</taxon>
        <taxon>Kineosporiaceae</taxon>
        <taxon>Kineococcus</taxon>
    </lineage>
</organism>
<dbReference type="InterPro" id="IPR050707">
    <property type="entry name" value="HTH_MetabolicPath_Reg"/>
</dbReference>
<sequence length="196" mass="19951">MSDLTGRQPRALSSALELLEAVARAGPGVSAAELAAATGIPRATTYRLLNLLVAQEHLVRLPDLSGFALGARVQGLVEAAAPVRVVTAARDELARLRAGVRAGVHLLVLRAGAARVADADPDVPPGPHLDREQAVLTVLGGRDEGLGRGNVLAVAVREPAGGLVGVLVVTSTSALGVETHAERLHAAAKVLGPLLA</sequence>
<dbReference type="InterPro" id="IPR005471">
    <property type="entry name" value="Tscrpt_reg_IclR_N"/>
</dbReference>
<accession>A0A7Y9DJX0</accession>
<dbReference type="InterPro" id="IPR036390">
    <property type="entry name" value="WH_DNA-bd_sf"/>
</dbReference>
<dbReference type="Pfam" id="PF09339">
    <property type="entry name" value="HTH_IclR"/>
    <property type="match status" value="1"/>
</dbReference>
<dbReference type="GO" id="GO:0003677">
    <property type="term" value="F:DNA binding"/>
    <property type="evidence" value="ECO:0007669"/>
    <property type="project" value="InterPro"/>
</dbReference>
<dbReference type="SMART" id="SM00346">
    <property type="entry name" value="HTH_ICLR"/>
    <property type="match status" value="1"/>
</dbReference>
<gene>
    <name evidence="2" type="ORF">BJ968_001487</name>
</gene>
<reference evidence="2 3" key="1">
    <citation type="submission" date="2020-07" db="EMBL/GenBank/DDBJ databases">
        <title>Sequencing the genomes of 1000 actinobacteria strains.</title>
        <authorList>
            <person name="Klenk H.-P."/>
        </authorList>
    </citation>
    <scope>NUCLEOTIDE SEQUENCE [LARGE SCALE GENOMIC DNA]</scope>
    <source>
        <strain evidence="2 3">DSM 7487</strain>
    </source>
</reference>
<dbReference type="InterPro" id="IPR036388">
    <property type="entry name" value="WH-like_DNA-bd_sf"/>
</dbReference>
<feature type="domain" description="HTH iclR-type" evidence="1">
    <location>
        <begin position="9"/>
        <end position="71"/>
    </location>
</feature>
<dbReference type="Gene3D" id="1.10.10.10">
    <property type="entry name" value="Winged helix-like DNA-binding domain superfamily/Winged helix DNA-binding domain"/>
    <property type="match status" value="1"/>
</dbReference>
<evidence type="ECO:0000313" key="2">
    <source>
        <dbReference type="EMBL" id="NYD21947.1"/>
    </source>
</evidence>
<evidence type="ECO:0000259" key="1">
    <source>
        <dbReference type="PROSITE" id="PS51077"/>
    </source>
</evidence>
<dbReference type="PANTHER" id="PTHR30136:SF24">
    <property type="entry name" value="HTH-TYPE TRANSCRIPTIONAL REPRESSOR ALLR"/>
    <property type="match status" value="1"/>
</dbReference>
<dbReference type="GO" id="GO:0045892">
    <property type="term" value="P:negative regulation of DNA-templated transcription"/>
    <property type="evidence" value="ECO:0007669"/>
    <property type="project" value="TreeGrafter"/>
</dbReference>
<evidence type="ECO:0000313" key="3">
    <source>
        <dbReference type="Proteomes" id="UP000521922"/>
    </source>
</evidence>
<proteinExistence type="predicted"/>
<dbReference type="PROSITE" id="PS51077">
    <property type="entry name" value="HTH_ICLR"/>
    <property type="match status" value="1"/>
</dbReference>
<protein>
    <recommendedName>
        <fullName evidence="1">HTH iclR-type domain-containing protein</fullName>
    </recommendedName>
</protein>
<dbReference type="SUPFAM" id="SSF46785">
    <property type="entry name" value="Winged helix' DNA-binding domain"/>
    <property type="match status" value="1"/>
</dbReference>
<dbReference type="GO" id="GO:0003700">
    <property type="term" value="F:DNA-binding transcription factor activity"/>
    <property type="evidence" value="ECO:0007669"/>
    <property type="project" value="TreeGrafter"/>
</dbReference>
<keyword evidence="3" id="KW-1185">Reference proteome</keyword>
<name>A0A7Y9DJX0_9ACTN</name>
<dbReference type="RefSeq" id="WP_179750600.1">
    <property type="nucleotide sequence ID" value="NZ_BAAAGN010000005.1"/>
</dbReference>